<evidence type="ECO:0000256" key="6">
    <source>
        <dbReference type="ARBA" id="ARBA00022989"/>
    </source>
</evidence>
<keyword evidence="4 8" id="KW-1003">Cell membrane</keyword>
<evidence type="ECO:0000256" key="7">
    <source>
        <dbReference type="ARBA" id="ARBA00023136"/>
    </source>
</evidence>
<sequence>MNDLPFGNWLKQASIQFENVLGTSISIESTPLFLPGFIMIVVSAIGFFLYKMSGKEYGLALSSSAKMIISAAPALLFSVPLVQVFINSDINALGYESMPLLLAESVSNLTGDNWPVIAPAIGALGAFVAGSNTISNMMFSLFQFGTAENVGGNPATVVALQAVGGAAGNMICVHNVVAASAAAGIVGKEGVLIRKVMIPLTYYLVFAGGLGYVAIHGVGFNIGTLLVVAVILVLVILVIKYGQSGQQYPYKKQNKKSSNM</sequence>
<feature type="transmembrane region" description="Helical" evidence="8">
    <location>
        <begin position="32"/>
        <end position="50"/>
    </location>
</feature>
<evidence type="ECO:0000256" key="5">
    <source>
        <dbReference type="ARBA" id="ARBA00022692"/>
    </source>
</evidence>
<dbReference type="InterPro" id="IPR003804">
    <property type="entry name" value="Lactate_perm"/>
</dbReference>
<proteinExistence type="inferred from homology"/>
<comment type="similarity">
    <text evidence="2 8">Belongs to the lactate permease family.</text>
</comment>
<protein>
    <recommendedName>
        <fullName evidence="8">L-lactate permease</fullName>
    </recommendedName>
</protein>
<evidence type="ECO:0000256" key="2">
    <source>
        <dbReference type="ARBA" id="ARBA00010100"/>
    </source>
</evidence>
<keyword evidence="3 8" id="KW-0813">Transport</keyword>
<dbReference type="PANTHER" id="PTHR30003">
    <property type="entry name" value="L-LACTATE PERMEASE"/>
    <property type="match status" value="1"/>
</dbReference>
<comment type="subcellular location">
    <subcellularLocation>
        <location evidence="1 8">Cell membrane</location>
        <topology evidence="1 8">Multi-pass membrane protein</topology>
    </subcellularLocation>
</comment>
<comment type="caution">
    <text evidence="8">Lacks conserved residue(s) required for the propagation of feature annotation.</text>
</comment>
<accession>A0ABS2STT6</accession>
<comment type="function">
    <text evidence="8">Uptake of L-lactate across the membrane. Can also transport D-lactate and glycolate.</text>
</comment>
<dbReference type="Proteomes" id="UP001179280">
    <property type="component" value="Unassembled WGS sequence"/>
</dbReference>
<dbReference type="Pfam" id="PF02652">
    <property type="entry name" value="Lactate_perm"/>
    <property type="match status" value="1"/>
</dbReference>
<evidence type="ECO:0000256" key="3">
    <source>
        <dbReference type="ARBA" id="ARBA00022448"/>
    </source>
</evidence>
<dbReference type="PANTHER" id="PTHR30003:SF0">
    <property type="entry name" value="GLYCOLATE PERMEASE GLCA-RELATED"/>
    <property type="match status" value="1"/>
</dbReference>
<reference evidence="9" key="1">
    <citation type="submission" date="2021-01" db="EMBL/GenBank/DDBJ databases">
        <title>Genomic Encyclopedia of Type Strains, Phase IV (KMG-IV): sequencing the most valuable type-strain genomes for metagenomic binning, comparative biology and taxonomic classification.</title>
        <authorList>
            <person name="Goeker M."/>
        </authorList>
    </citation>
    <scope>NUCLEOTIDE SEQUENCE</scope>
    <source>
        <strain evidence="9">DSM 21943</strain>
    </source>
</reference>
<gene>
    <name evidence="9" type="ORF">JOC54_002192</name>
</gene>
<name>A0ABS2STT6_9BACI</name>
<keyword evidence="7 8" id="KW-0472">Membrane</keyword>
<evidence type="ECO:0000256" key="8">
    <source>
        <dbReference type="RuleBase" id="RU365092"/>
    </source>
</evidence>
<dbReference type="EMBL" id="JAFBCV010000006">
    <property type="protein sequence ID" value="MBM7838922.1"/>
    <property type="molecule type" value="Genomic_DNA"/>
</dbReference>
<organism evidence="9 10">
    <name type="scientific">Shouchella xiaoxiensis</name>
    <dbReference type="NCBI Taxonomy" id="766895"/>
    <lineage>
        <taxon>Bacteria</taxon>
        <taxon>Bacillati</taxon>
        <taxon>Bacillota</taxon>
        <taxon>Bacilli</taxon>
        <taxon>Bacillales</taxon>
        <taxon>Bacillaceae</taxon>
        <taxon>Shouchella</taxon>
    </lineage>
</organism>
<keyword evidence="10" id="KW-1185">Reference proteome</keyword>
<evidence type="ECO:0000313" key="9">
    <source>
        <dbReference type="EMBL" id="MBM7838922.1"/>
    </source>
</evidence>
<evidence type="ECO:0000313" key="10">
    <source>
        <dbReference type="Proteomes" id="UP001179280"/>
    </source>
</evidence>
<keyword evidence="6 8" id="KW-1133">Transmembrane helix</keyword>
<evidence type="ECO:0000256" key="1">
    <source>
        <dbReference type="ARBA" id="ARBA00004651"/>
    </source>
</evidence>
<evidence type="ECO:0000256" key="4">
    <source>
        <dbReference type="ARBA" id="ARBA00022475"/>
    </source>
</evidence>
<feature type="transmembrane region" description="Helical" evidence="8">
    <location>
        <begin position="196"/>
        <end position="215"/>
    </location>
</feature>
<comment type="caution">
    <text evidence="9">The sequence shown here is derived from an EMBL/GenBank/DDBJ whole genome shotgun (WGS) entry which is preliminary data.</text>
</comment>
<feature type="transmembrane region" description="Helical" evidence="8">
    <location>
        <begin position="221"/>
        <end position="242"/>
    </location>
</feature>
<keyword evidence="5 8" id="KW-0812">Transmembrane</keyword>
<feature type="transmembrane region" description="Helical" evidence="8">
    <location>
        <begin position="114"/>
        <end position="134"/>
    </location>
</feature>